<proteinExistence type="predicted"/>
<evidence type="ECO:0000259" key="1">
    <source>
        <dbReference type="Pfam" id="PF00561"/>
    </source>
</evidence>
<dbReference type="Pfam" id="PF00561">
    <property type="entry name" value="Abhydrolase_1"/>
    <property type="match status" value="1"/>
</dbReference>
<dbReference type="InterPro" id="IPR029058">
    <property type="entry name" value="AB_hydrolase_fold"/>
</dbReference>
<dbReference type="OrthoDB" id="5853561at2"/>
<feature type="domain" description="AB hydrolase-1" evidence="1">
    <location>
        <begin position="45"/>
        <end position="294"/>
    </location>
</feature>
<dbReference type="GO" id="GO:0047372">
    <property type="term" value="F:monoacylglycerol lipase activity"/>
    <property type="evidence" value="ECO:0007669"/>
    <property type="project" value="TreeGrafter"/>
</dbReference>
<comment type="caution">
    <text evidence="2">The sequence shown here is derived from an EMBL/GenBank/DDBJ whole genome shotgun (WGS) entry which is preliminary data.</text>
</comment>
<organism evidence="2 3">
    <name type="scientific">Colwellia demingiae</name>
    <dbReference type="NCBI Taxonomy" id="89401"/>
    <lineage>
        <taxon>Bacteria</taxon>
        <taxon>Pseudomonadati</taxon>
        <taxon>Pseudomonadota</taxon>
        <taxon>Gammaproteobacteria</taxon>
        <taxon>Alteromonadales</taxon>
        <taxon>Colwelliaceae</taxon>
        <taxon>Colwellia</taxon>
    </lineage>
</organism>
<evidence type="ECO:0000313" key="3">
    <source>
        <dbReference type="Proteomes" id="UP000321822"/>
    </source>
</evidence>
<dbReference type="GO" id="GO:0016020">
    <property type="term" value="C:membrane"/>
    <property type="evidence" value="ECO:0007669"/>
    <property type="project" value="TreeGrafter"/>
</dbReference>
<dbReference type="Proteomes" id="UP000321822">
    <property type="component" value="Unassembled WGS sequence"/>
</dbReference>
<dbReference type="PANTHER" id="PTHR43798:SF33">
    <property type="entry name" value="HYDROLASE, PUTATIVE (AFU_ORTHOLOGUE AFUA_2G14860)-RELATED"/>
    <property type="match status" value="1"/>
</dbReference>
<dbReference type="GO" id="GO:0046464">
    <property type="term" value="P:acylglycerol catabolic process"/>
    <property type="evidence" value="ECO:0007669"/>
    <property type="project" value="TreeGrafter"/>
</dbReference>
<dbReference type="InterPro" id="IPR050266">
    <property type="entry name" value="AB_hydrolase_sf"/>
</dbReference>
<dbReference type="RefSeq" id="WP_146791217.1">
    <property type="nucleotide sequence ID" value="NZ_VOLT01000014.1"/>
</dbReference>
<dbReference type="SUPFAM" id="SSF53474">
    <property type="entry name" value="alpha/beta-Hydrolases"/>
    <property type="match status" value="1"/>
</dbReference>
<accession>A0A5C6Q6U0</accession>
<dbReference type="EC" id="3.8.1.5" evidence="2"/>
<dbReference type="EMBL" id="VOLT01000014">
    <property type="protein sequence ID" value="TWX64297.1"/>
    <property type="molecule type" value="Genomic_DNA"/>
</dbReference>
<dbReference type="Gene3D" id="3.40.50.1820">
    <property type="entry name" value="alpha/beta hydrolase"/>
    <property type="match status" value="1"/>
</dbReference>
<dbReference type="InterPro" id="IPR000073">
    <property type="entry name" value="AB_hydrolase_1"/>
</dbReference>
<dbReference type="NCBIfam" id="NF002938">
    <property type="entry name" value="PRK03592.1"/>
    <property type="match status" value="1"/>
</dbReference>
<keyword evidence="3" id="KW-1185">Reference proteome</keyword>
<dbReference type="PANTHER" id="PTHR43798">
    <property type="entry name" value="MONOACYLGLYCEROL LIPASE"/>
    <property type="match status" value="1"/>
</dbReference>
<dbReference type="AlphaFoldDB" id="A0A5C6Q6U0"/>
<gene>
    <name evidence="2" type="ORF">ESZ36_20190</name>
</gene>
<dbReference type="GO" id="GO:0018786">
    <property type="term" value="F:haloalkane dehalogenase activity"/>
    <property type="evidence" value="ECO:0007669"/>
    <property type="project" value="UniProtKB-EC"/>
</dbReference>
<name>A0A5C6Q6U0_9GAMM</name>
<keyword evidence="2" id="KW-0378">Hydrolase</keyword>
<evidence type="ECO:0000313" key="2">
    <source>
        <dbReference type="EMBL" id="TWX64297.1"/>
    </source>
</evidence>
<reference evidence="2 3" key="1">
    <citation type="submission" date="2019-07" db="EMBL/GenBank/DDBJ databases">
        <title>Genomes of sea-ice associated Colwellia species.</title>
        <authorList>
            <person name="Bowman J.P."/>
        </authorList>
    </citation>
    <scope>NUCLEOTIDE SEQUENCE [LARGE SCALE GENOMIC DNA]</scope>
    <source>
        <strain evidence="2 3">ACAM 459</strain>
    </source>
</reference>
<protein>
    <submittedName>
        <fullName evidence="2">Haloalkane dehalogenase</fullName>
        <ecNumber evidence="2">3.8.1.5</ecNumber>
    </submittedName>
</protein>
<sequence length="308" mass="35661">MRKTTRQKKTESDIAEISSTFNFESKYLEIDGRKIHYVEEGHGEIVLFIHGCPTSSYLWRNIIPFVSNNQRAIAFDLIGMGKSDKPSEPVNFQQNMLILEKFISALKLENITLVLHDWGAALGFELARKQTKIIKAICFMEGVLPPKFPEKTFDGMGVDIGDLFRSFKDPEQGKEMIIKQNFFIESTLPHFINRQLDEKTWEHYRKPFIKEKDRIALLTWPTELPIEGEPIRNVELMANIQHFIQSTTLPMLLLYCDPGTLITADLIPWYQKNITNLQTKYIGKATHFIQEDKPVEIGQSISIWLQEL</sequence>